<comment type="caution">
    <text evidence="14">Lacks conserved residue(s) required for the propagation of feature annotation.</text>
</comment>
<feature type="transmembrane region" description="Helical" evidence="15">
    <location>
        <begin position="40"/>
        <end position="58"/>
    </location>
</feature>
<dbReference type="InterPro" id="IPR050183">
    <property type="entry name" value="DsbB"/>
</dbReference>
<organism evidence="16 17">
    <name type="scientific">Pseudomonas putida</name>
    <name type="common">Arthrobacter siderocapsulatus</name>
    <dbReference type="NCBI Taxonomy" id="303"/>
    <lineage>
        <taxon>Bacteria</taxon>
        <taxon>Pseudomonadati</taxon>
        <taxon>Pseudomonadota</taxon>
        <taxon>Gammaproteobacteria</taxon>
        <taxon>Pseudomonadales</taxon>
        <taxon>Pseudomonadaceae</taxon>
        <taxon>Pseudomonas</taxon>
    </lineage>
</organism>
<evidence type="ECO:0000256" key="10">
    <source>
        <dbReference type="ARBA" id="ARBA00023136"/>
    </source>
</evidence>
<evidence type="ECO:0000256" key="5">
    <source>
        <dbReference type="ARBA" id="ARBA00022519"/>
    </source>
</evidence>
<evidence type="ECO:0000256" key="9">
    <source>
        <dbReference type="ARBA" id="ARBA00023002"/>
    </source>
</evidence>
<keyword evidence="11 14" id="KW-1015">Disulfide bond</keyword>
<evidence type="ECO:0000256" key="15">
    <source>
        <dbReference type="SAM" id="Phobius"/>
    </source>
</evidence>
<feature type="transmembrane region" description="Helical" evidence="15">
    <location>
        <begin position="139"/>
        <end position="158"/>
    </location>
</feature>
<keyword evidence="10 14" id="KW-0472">Membrane</keyword>
<name>A0A4D6X2M9_PSEPU</name>
<evidence type="ECO:0000256" key="8">
    <source>
        <dbReference type="ARBA" id="ARBA00022989"/>
    </source>
</evidence>
<comment type="function">
    <text evidence="14">Required for disulfide bond formation in some periplasmic proteins. Acts by oxidizing the DsbA protein.</text>
</comment>
<dbReference type="InterPro" id="IPR022920">
    <property type="entry name" value="Disulphide_bond_form_DsbB"/>
</dbReference>
<evidence type="ECO:0000256" key="4">
    <source>
        <dbReference type="ARBA" id="ARBA00022475"/>
    </source>
</evidence>
<evidence type="ECO:0000256" key="7">
    <source>
        <dbReference type="ARBA" id="ARBA00022982"/>
    </source>
</evidence>
<reference evidence="17" key="1">
    <citation type="submission" date="2019-04" db="EMBL/GenBank/DDBJ databases">
        <title>Genome sequence of Pseudomonas putida 1290, an auxin catabolizing strain.</title>
        <authorList>
            <person name="Laird T.S."/>
            <person name="Leveau J.H.J."/>
        </authorList>
    </citation>
    <scope>NUCLEOTIDE SEQUENCE [LARGE SCALE GENOMIC DNA]</scope>
    <source>
        <strain evidence="17">1290</strain>
    </source>
</reference>
<evidence type="ECO:0000256" key="1">
    <source>
        <dbReference type="ARBA" id="ARBA00004429"/>
    </source>
</evidence>
<dbReference type="PANTHER" id="PTHR36570">
    <property type="entry name" value="DISULFIDE BOND FORMATION PROTEIN B"/>
    <property type="match status" value="1"/>
</dbReference>
<dbReference type="RefSeq" id="WP_136912418.1">
    <property type="nucleotide sequence ID" value="NZ_CP039371.1"/>
</dbReference>
<keyword evidence="8 14" id="KW-1133">Transmembrane helix</keyword>
<dbReference type="EMBL" id="CP039371">
    <property type="protein sequence ID" value="QCI10127.1"/>
    <property type="molecule type" value="Genomic_DNA"/>
</dbReference>
<sequence length="166" mass="17878">MLPARLRTRFLPASLASLAILVASFYLEGALGLMPCPLCFSQRVLLGGYALVCFVAVLHGPQLAGIRRYMVAALACALGGGALAARHVWLQGVVGIACPEPLPGVFEQPWHEVAWSLLWNGSDCGSLTWSFIDLTLPEWSLMAFVLLASMPLTYLLALRLRGLANV</sequence>
<dbReference type="PANTHER" id="PTHR36570:SF3">
    <property type="entry name" value="DISULFIDE BOND FORMATION PROTEIN B"/>
    <property type="match status" value="1"/>
</dbReference>
<evidence type="ECO:0000256" key="12">
    <source>
        <dbReference type="ARBA" id="ARBA00023186"/>
    </source>
</evidence>
<dbReference type="OrthoDB" id="3711263at2"/>
<keyword evidence="13 14" id="KW-0676">Redox-active center</keyword>
<evidence type="ECO:0000256" key="13">
    <source>
        <dbReference type="ARBA" id="ARBA00023284"/>
    </source>
</evidence>
<feature type="transmembrane region" description="Helical" evidence="15">
    <location>
        <begin position="70"/>
        <end position="89"/>
    </location>
</feature>
<feature type="topological domain" description="Cytoplasmic" evidence="14">
    <location>
        <begin position="1"/>
        <end position="9"/>
    </location>
</feature>
<feature type="disulfide bond" description="Redox-active" evidence="14">
    <location>
        <begin position="98"/>
        <end position="124"/>
    </location>
</feature>
<comment type="subcellular location">
    <subcellularLocation>
        <location evidence="1">Cell inner membrane</location>
        <topology evidence="1">Multi-pass membrane protein</topology>
    </subcellularLocation>
    <subcellularLocation>
        <location evidence="14">Cell membrane</location>
        <topology evidence="14">Multi-pass membrane protein</topology>
    </subcellularLocation>
</comment>
<evidence type="ECO:0000256" key="3">
    <source>
        <dbReference type="ARBA" id="ARBA00022448"/>
    </source>
</evidence>
<feature type="topological domain" description="Cytoplasmic" evidence="14">
    <location>
        <begin position="62"/>
        <end position="67"/>
    </location>
</feature>
<keyword evidence="12 14" id="KW-0143">Chaperone</keyword>
<keyword evidence="3 14" id="KW-0813">Transport</keyword>
<dbReference type="Gene3D" id="1.20.1550.10">
    <property type="entry name" value="DsbB-like"/>
    <property type="match status" value="1"/>
</dbReference>
<dbReference type="HAMAP" id="MF_00286">
    <property type="entry name" value="DsbB"/>
    <property type="match status" value="1"/>
</dbReference>
<dbReference type="GO" id="GO:0005886">
    <property type="term" value="C:plasma membrane"/>
    <property type="evidence" value="ECO:0007669"/>
    <property type="project" value="UniProtKB-SubCell"/>
</dbReference>
<evidence type="ECO:0000256" key="2">
    <source>
        <dbReference type="ARBA" id="ARBA00008823"/>
    </source>
</evidence>
<evidence type="ECO:0000313" key="16">
    <source>
        <dbReference type="EMBL" id="QCI10127.1"/>
    </source>
</evidence>
<dbReference type="Proteomes" id="UP000298551">
    <property type="component" value="Chromosome"/>
</dbReference>
<dbReference type="InterPro" id="IPR023380">
    <property type="entry name" value="DsbB-like_sf"/>
</dbReference>
<dbReference type="GO" id="GO:0015035">
    <property type="term" value="F:protein-disulfide reductase activity"/>
    <property type="evidence" value="ECO:0007669"/>
    <property type="project" value="UniProtKB-UniRule"/>
</dbReference>
<feature type="disulfide bond" description="Redox-active" evidence="14">
    <location>
        <begin position="36"/>
        <end position="39"/>
    </location>
</feature>
<keyword evidence="5" id="KW-0997">Cell inner membrane</keyword>
<keyword evidence="4 14" id="KW-1003">Cell membrane</keyword>
<feature type="topological domain" description="Periplasmic" evidence="14">
    <location>
        <begin position="27"/>
        <end position="44"/>
    </location>
</feature>
<dbReference type="AlphaFoldDB" id="A0A4D6X2M9"/>
<dbReference type="GO" id="GO:0009055">
    <property type="term" value="F:electron transfer activity"/>
    <property type="evidence" value="ECO:0007669"/>
    <property type="project" value="UniProtKB-UniRule"/>
</dbReference>
<comment type="similarity">
    <text evidence="2 14">Belongs to the DsbB family.</text>
</comment>
<keyword evidence="6 14" id="KW-0812">Transmembrane</keyword>
<protein>
    <recommendedName>
        <fullName evidence="14">Disulfide bond formation protein B</fullName>
    </recommendedName>
    <alternativeName>
        <fullName evidence="14">Disulfide oxidoreductase</fullName>
    </alternativeName>
</protein>
<feature type="topological domain" description="Cytoplasmic" evidence="14">
    <location>
        <begin position="158"/>
        <end position="166"/>
    </location>
</feature>
<dbReference type="GO" id="GO:0006457">
    <property type="term" value="P:protein folding"/>
    <property type="evidence" value="ECO:0007669"/>
    <property type="project" value="InterPro"/>
</dbReference>
<dbReference type="InterPro" id="IPR003752">
    <property type="entry name" value="DiS_bond_form_DsbB/BdbC"/>
</dbReference>
<dbReference type="Pfam" id="PF02600">
    <property type="entry name" value="DsbB"/>
    <property type="match status" value="1"/>
</dbReference>
<keyword evidence="9 14" id="KW-0560">Oxidoreductase</keyword>
<dbReference type="SUPFAM" id="SSF158442">
    <property type="entry name" value="DsbB-like"/>
    <property type="match status" value="1"/>
</dbReference>
<evidence type="ECO:0000256" key="11">
    <source>
        <dbReference type="ARBA" id="ARBA00023157"/>
    </source>
</evidence>
<evidence type="ECO:0000256" key="6">
    <source>
        <dbReference type="ARBA" id="ARBA00022692"/>
    </source>
</evidence>
<gene>
    <name evidence="14" type="primary">dsbB</name>
    <name evidence="16" type="ORF">E6B08_01205</name>
</gene>
<keyword evidence="7 14" id="KW-0249">Electron transport</keyword>
<evidence type="ECO:0000313" key="17">
    <source>
        <dbReference type="Proteomes" id="UP000298551"/>
    </source>
</evidence>
<accession>A0A4D6X2M9</accession>
<proteinExistence type="inferred from homology"/>
<evidence type="ECO:0000256" key="14">
    <source>
        <dbReference type="HAMAP-Rule" id="MF_00286"/>
    </source>
</evidence>